<dbReference type="OrthoDB" id="2289697at2"/>
<dbReference type="EMBL" id="JQAZ01000009">
    <property type="protein sequence ID" value="KRN30047.1"/>
    <property type="molecule type" value="Genomic_DNA"/>
</dbReference>
<dbReference type="Proteomes" id="UP000051751">
    <property type="component" value="Unassembled WGS sequence"/>
</dbReference>
<gene>
    <name evidence="2" type="ORF">IV38_GL001255</name>
    <name evidence="3" type="ORF">IV40_GL002076</name>
</gene>
<dbReference type="EMBL" id="JQAT01000002">
    <property type="protein sequence ID" value="KRN29039.1"/>
    <property type="molecule type" value="Genomic_DNA"/>
</dbReference>
<feature type="transmembrane region" description="Helical" evidence="1">
    <location>
        <begin position="160"/>
        <end position="185"/>
    </location>
</feature>
<dbReference type="RefSeq" id="WP_057771127.1">
    <property type="nucleotide sequence ID" value="NZ_JQAT01000002.1"/>
</dbReference>
<keyword evidence="1" id="KW-1133">Transmembrane helix</keyword>
<sequence length="191" mass="21209">MKKSTLADIQQFAKTATKRPAAKDEMSYFEILGTKVNQTMIKAKQQAIRWHIHSEQHTEDTEQLAAYMIDYTNALVKQGMNEADALVQTEKIFAVNNPDNPLLKDPQYASWQHYYATMDQHLQEAIGLIYFSSVLLGLAIGAGAGIFGQILYNGVMIGHIFWMLLVVGAIAGLGIGMAINAHLVLKQRDNA</sequence>
<dbReference type="Proteomes" id="UP000051645">
    <property type="component" value="Unassembled WGS sequence"/>
</dbReference>
<reference evidence="4 5" key="1">
    <citation type="journal article" date="2015" name="Genome Announc.">
        <title>Expanding the biotechnology potential of lactobacilli through comparative genomics of 213 strains and associated genera.</title>
        <authorList>
            <person name="Sun Z."/>
            <person name="Harris H.M."/>
            <person name="McCann A."/>
            <person name="Guo C."/>
            <person name="Argimon S."/>
            <person name="Zhang W."/>
            <person name="Yang X."/>
            <person name="Jeffery I.B."/>
            <person name="Cooney J.C."/>
            <person name="Kagawa T.F."/>
            <person name="Liu W."/>
            <person name="Song Y."/>
            <person name="Salvetti E."/>
            <person name="Wrobel A."/>
            <person name="Rasinkangas P."/>
            <person name="Parkhill J."/>
            <person name="Rea M.C."/>
            <person name="O'Sullivan O."/>
            <person name="Ritari J."/>
            <person name="Douillard F.P."/>
            <person name="Paul Ross R."/>
            <person name="Yang R."/>
            <person name="Briner A.E."/>
            <person name="Felis G.E."/>
            <person name="de Vos W.M."/>
            <person name="Barrangou R."/>
            <person name="Klaenhammer T.R."/>
            <person name="Caufield P.W."/>
            <person name="Cui Y."/>
            <person name="Zhang H."/>
            <person name="O'Toole P.W."/>
        </authorList>
    </citation>
    <scope>NUCLEOTIDE SEQUENCE [LARGE SCALE GENOMIC DNA]</scope>
    <source>
        <strain evidence="2 5">ATCC BAA-66</strain>
        <strain evidence="3 4">DSM 13344</strain>
    </source>
</reference>
<comment type="caution">
    <text evidence="3">The sequence shown here is derived from an EMBL/GenBank/DDBJ whole genome shotgun (WGS) entry which is preliminary data.</text>
</comment>
<keyword evidence="1" id="KW-0812">Transmembrane</keyword>
<evidence type="ECO:0000256" key="1">
    <source>
        <dbReference type="SAM" id="Phobius"/>
    </source>
</evidence>
<dbReference type="STRING" id="81857.IV38_GL001255"/>
<feature type="transmembrane region" description="Helical" evidence="1">
    <location>
        <begin position="128"/>
        <end position="148"/>
    </location>
</feature>
<dbReference type="AlphaFoldDB" id="A0A0R2FN82"/>
<protein>
    <submittedName>
        <fullName evidence="3">Uncharacterized protein</fullName>
    </submittedName>
</protein>
<dbReference type="PATRIC" id="fig|81857.3.peg.1261"/>
<evidence type="ECO:0000313" key="5">
    <source>
        <dbReference type="Proteomes" id="UP000051751"/>
    </source>
</evidence>
<proteinExistence type="predicted"/>
<keyword evidence="4" id="KW-1185">Reference proteome</keyword>
<evidence type="ECO:0000313" key="4">
    <source>
        <dbReference type="Proteomes" id="UP000051645"/>
    </source>
</evidence>
<evidence type="ECO:0000313" key="2">
    <source>
        <dbReference type="EMBL" id="KRN29039.1"/>
    </source>
</evidence>
<keyword evidence="1" id="KW-0472">Membrane</keyword>
<organism evidence="3 4">
    <name type="scientific">Lactobacillus selangorensis</name>
    <dbReference type="NCBI Taxonomy" id="81857"/>
    <lineage>
        <taxon>Bacteria</taxon>
        <taxon>Bacillati</taxon>
        <taxon>Bacillota</taxon>
        <taxon>Bacilli</taxon>
        <taxon>Lactobacillales</taxon>
        <taxon>Lactobacillaceae</taxon>
        <taxon>Lactobacillus</taxon>
    </lineage>
</organism>
<evidence type="ECO:0000313" key="3">
    <source>
        <dbReference type="EMBL" id="KRN30047.1"/>
    </source>
</evidence>
<accession>A0A0R2FN82</accession>
<name>A0A0R2FN82_9LACO</name>